<dbReference type="PANTHER" id="PTHR12039">
    <property type="entry name" value="NICOTINAMIDE MONONUCLEOTIDE ADENYLYLTRANSFERASE"/>
    <property type="match status" value="1"/>
</dbReference>
<evidence type="ECO:0008006" key="3">
    <source>
        <dbReference type="Google" id="ProtNLM"/>
    </source>
</evidence>
<dbReference type="PANTHER" id="PTHR12039:SF0">
    <property type="entry name" value="NICOTINAMIDE-NUCLEOTIDE ADENYLYLTRANSFERASE"/>
    <property type="match status" value="1"/>
</dbReference>
<proteinExistence type="predicted"/>
<evidence type="ECO:0000313" key="1">
    <source>
        <dbReference type="EMBL" id="EEC84413.1"/>
    </source>
</evidence>
<dbReference type="Proteomes" id="UP000007015">
    <property type="component" value="Chromosome 9"/>
</dbReference>
<dbReference type="AlphaFoldDB" id="B8BEQ4"/>
<dbReference type="GO" id="GO:0004515">
    <property type="term" value="F:nicotinate-nucleotide adenylyltransferase activity"/>
    <property type="evidence" value="ECO:0007669"/>
    <property type="project" value="TreeGrafter"/>
</dbReference>
<reference evidence="1 2" key="1">
    <citation type="journal article" date="2005" name="PLoS Biol.">
        <title>The genomes of Oryza sativa: a history of duplications.</title>
        <authorList>
            <person name="Yu J."/>
            <person name="Wang J."/>
            <person name="Lin W."/>
            <person name="Li S."/>
            <person name="Li H."/>
            <person name="Zhou J."/>
            <person name="Ni P."/>
            <person name="Dong W."/>
            <person name="Hu S."/>
            <person name="Zeng C."/>
            <person name="Zhang J."/>
            <person name="Zhang Y."/>
            <person name="Li R."/>
            <person name="Xu Z."/>
            <person name="Li S."/>
            <person name="Li X."/>
            <person name="Zheng H."/>
            <person name="Cong L."/>
            <person name="Lin L."/>
            <person name="Yin J."/>
            <person name="Geng J."/>
            <person name="Li G."/>
            <person name="Shi J."/>
            <person name="Liu J."/>
            <person name="Lv H."/>
            <person name="Li J."/>
            <person name="Wang J."/>
            <person name="Deng Y."/>
            <person name="Ran L."/>
            <person name="Shi X."/>
            <person name="Wang X."/>
            <person name="Wu Q."/>
            <person name="Li C."/>
            <person name="Ren X."/>
            <person name="Wang J."/>
            <person name="Wang X."/>
            <person name="Li D."/>
            <person name="Liu D."/>
            <person name="Zhang X."/>
            <person name="Ji Z."/>
            <person name="Zhao W."/>
            <person name="Sun Y."/>
            <person name="Zhang Z."/>
            <person name="Bao J."/>
            <person name="Han Y."/>
            <person name="Dong L."/>
            <person name="Ji J."/>
            <person name="Chen P."/>
            <person name="Wu S."/>
            <person name="Liu J."/>
            <person name="Xiao Y."/>
            <person name="Bu D."/>
            <person name="Tan J."/>
            <person name="Yang L."/>
            <person name="Ye C."/>
            <person name="Zhang J."/>
            <person name="Xu J."/>
            <person name="Zhou Y."/>
            <person name="Yu Y."/>
            <person name="Zhang B."/>
            <person name="Zhuang S."/>
            <person name="Wei H."/>
            <person name="Liu B."/>
            <person name="Lei M."/>
            <person name="Yu H."/>
            <person name="Li Y."/>
            <person name="Xu H."/>
            <person name="Wei S."/>
            <person name="He X."/>
            <person name="Fang L."/>
            <person name="Zhang Z."/>
            <person name="Zhang Y."/>
            <person name="Huang X."/>
            <person name="Su Z."/>
            <person name="Tong W."/>
            <person name="Li J."/>
            <person name="Tong Z."/>
            <person name="Li S."/>
            <person name="Ye J."/>
            <person name="Wang L."/>
            <person name="Fang L."/>
            <person name="Lei T."/>
            <person name="Chen C."/>
            <person name="Chen H."/>
            <person name="Xu Z."/>
            <person name="Li H."/>
            <person name="Huang H."/>
            <person name="Zhang F."/>
            <person name="Xu H."/>
            <person name="Li N."/>
            <person name="Zhao C."/>
            <person name="Li S."/>
            <person name="Dong L."/>
            <person name="Huang Y."/>
            <person name="Li L."/>
            <person name="Xi Y."/>
            <person name="Qi Q."/>
            <person name="Li W."/>
            <person name="Zhang B."/>
            <person name="Hu W."/>
            <person name="Zhang Y."/>
            <person name="Tian X."/>
            <person name="Jiao Y."/>
            <person name="Liang X."/>
            <person name="Jin J."/>
            <person name="Gao L."/>
            <person name="Zheng W."/>
            <person name="Hao B."/>
            <person name="Liu S."/>
            <person name="Wang W."/>
            <person name="Yuan L."/>
            <person name="Cao M."/>
            <person name="McDermott J."/>
            <person name="Samudrala R."/>
            <person name="Wang J."/>
            <person name="Wong G.K."/>
            <person name="Yang H."/>
        </authorList>
    </citation>
    <scope>NUCLEOTIDE SEQUENCE [LARGE SCALE GENOMIC DNA]</scope>
    <source>
        <strain evidence="2">cv. 93-11</strain>
    </source>
</reference>
<evidence type="ECO:0000313" key="2">
    <source>
        <dbReference type="Proteomes" id="UP000007015"/>
    </source>
</evidence>
<dbReference type="Gramene" id="BGIOSGA029933-TA">
    <property type="protein sequence ID" value="BGIOSGA029933-PA"/>
    <property type="gene ID" value="BGIOSGA029933"/>
</dbReference>
<organism evidence="1 2">
    <name type="scientific">Oryza sativa subsp. indica</name>
    <name type="common">Rice</name>
    <dbReference type="NCBI Taxonomy" id="39946"/>
    <lineage>
        <taxon>Eukaryota</taxon>
        <taxon>Viridiplantae</taxon>
        <taxon>Streptophyta</taxon>
        <taxon>Embryophyta</taxon>
        <taxon>Tracheophyta</taxon>
        <taxon>Spermatophyta</taxon>
        <taxon>Magnoliopsida</taxon>
        <taxon>Liliopsida</taxon>
        <taxon>Poales</taxon>
        <taxon>Poaceae</taxon>
        <taxon>BOP clade</taxon>
        <taxon>Oryzoideae</taxon>
        <taxon>Oryzeae</taxon>
        <taxon>Oryzinae</taxon>
        <taxon>Oryza</taxon>
        <taxon>Oryza sativa</taxon>
    </lineage>
</organism>
<dbReference type="GO" id="GO:0000309">
    <property type="term" value="F:nicotinamide-nucleotide adenylyltransferase activity"/>
    <property type="evidence" value="ECO:0007669"/>
    <property type="project" value="TreeGrafter"/>
</dbReference>
<name>B8BEQ4_ORYSI</name>
<dbReference type="SUPFAM" id="SSF52374">
    <property type="entry name" value="Nucleotidylyl transferase"/>
    <property type="match status" value="1"/>
</dbReference>
<sequence length="142" mass="15500">MQRRALSSSALSPAARFQQSSAACSRDQGGHGILRGSEEAMQKGYQRTLTVLSRIRNALCKDGLADGGSLKVMLLCGSDLLESFSTPGEWIPDQIRTICKDFGVICIRREGKDVEKIISSSVTLSECRVIMTSLWSLLTTED</sequence>
<dbReference type="EMBL" id="CM000134">
    <property type="protein sequence ID" value="EEC84413.1"/>
    <property type="molecule type" value="Genomic_DNA"/>
</dbReference>
<gene>
    <name evidence="1" type="ORF">OsI_31001</name>
</gene>
<dbReference type="InterPro" id="IPR051182">
    <property type="entry name" value="Euk_NMN_adenylyltrnsfrase"/>
</dbReference>
<dbReference type="HOGENOM" id="CLU_151560_0_0_1"/>
<protein>
    <recommendedName>
        <fullName evidence="3">Cytidyltransferase-like domain-containing protein</fullName>
    </recommendedName>
</protein>
<dbReference type="InterPro" id="IPR014729">
    <property type="entry name" value="Rossmann-like_a/b/a_fold"/>
</dbReference>
<dbReference type="Gene3D" id="3.40.50.620">
    <property type="entry name" value="HUPs"/>
    <property type="match status" value="1"/>
</dbReference>
<accession>B8BEQ4</accession>
<keyword evidence="2" id="KW-1185">Reference proteome</keyword>
<dbReference type="STRING" id="39946.B8BEQ4"/>
<dbReference type="GO" id="GO:0009435">
    <property type="term" value="P:NAD+ biosynthetic process"/>
    <property type="evidence" value="ECO:0007669"/>
    <property type="project" value="TreeGrafter"/>
</dbReference>